<evidence type="ECO:0000256" key="1">
    <source>
        <dbReference type="SAM" id="SignalP"/>
    </source>
</evidence>
<proteinExistence type="predicted"/>
<feature type="signal peptide" evidence="1">
    <location>
        <begin position="1"/>
        <end position="29"/>
    </location>
</feature>
<name>A0A9W4DJ22_BLUGR</name>
<dbReference type="Proteomes" id="UP000683417">
    <property type="component" value="Unassembled WGS sequence"/>
</dbReference>
<gene>
    <name evidence="2" type="ORF">BGTH12_LOCUS1934</name>
</gene>
<accession>A0A9W4DJ22</accession>
<dbReference type="EMBL" id="CAJHIT010000004">
    <property type="protein sequence ID" value="CAD6500576.1"/>
    <property type="molecule type" value="Genomic_DNA"/>
</dbReference>
<feature type="chain" id="PRO_5040739642" evidence="1">
    <location>
        <begin position="30"/>
        <end position="137"/>
    </location>
</feature>
<evidence type="ECO:0000313" key="3">
    <source>
        <dbReference type="Proteomes" id="UP000683417"/>
    </source>
</evidence>
<dbReference type="AlphaFoldDB" id="A0A9W4DJ22"/>
<reference evidence="2" key="1">
    <citation type="submission" date="2020-10" db="EMBL/GenBank/DDBJ databases">
        <authorList>
            <person name="Muller C M."/>
        </authorList>
    </citation>
    <scope>NUCLEOTIDE SEQUENCE</scope>
    <source>
        <strain evidence="2">THUN-12</strain>
    </source>
</reference>
<comment type="caution">
    <text evidence="2">The sequence shown here is derived from an EMBL/GenBank/DDBJ whole genome shotgun (WGS) entry which is preliminary data.</text>
</comment>
<keyword evidence="1" id="KW-0732">Signal</keyword>
<organism evidence="2 3">
    <name type="scientific">Blumeria graminis f. sp. triticale</name>
    <dbReference type="NCBI Taxonomy" id="1689686"/>
    <lineage>
        <taxon>Eukaryota</taxon>
        <taxon>Fungi</taxon>
        <taxon>Dikarya</taxon>
        <taxon>Ascomycota</taxon>
        <taxon>Pezizomycotina</taxon>
        <taxon>Leotiomycetes</taxon>
        <taxon>Erysiphales</taxon>
        <taxon>Erysiphaceae</taxon>
        <taxon>Blumeria</taxon>
    </lineage>
</organism>
<protein>
    <submittedName>
        <fullName evidence="2">BgTH12-06286</fullName>
    </submittedName>
</protein>
<evidence type="ECO:0000313" key="2">
    <source>
        <dbReference type="EMBL" id="CAD6500576.1"/>
    </source>
</evidence>
<sequence>MLHSHNMHFPRLLNCRAIWFVSIIAVVQCFQNYRCDNNYVVTAEEIEEVYNKVVRYTNDAARTGKSLKDDEYRGNLADVPAHTYNWFITYSLNSSGNLAMDYFLLTSSSNEIVGVISTAFSPFVKNDDNWCTPMSPA</sequence>